<keyword evidence="1" id="KW-0812">Transmembrane</keyword>
<gene>
    <name evidence="2" type="ORF">ACFORJ_03805</name>
</gene>
<dbReference type="EMBL" id="JBHRZN010000001">
    <property type="protein sequence ID" value="MFC3849294.1"/>
    <property type="molecule type" value="Genomic_DNA"/>
</dbReference>
<keyword evidence="1" id="KW-1133">Transmembrane helix</keyword>
<keyword evidence="1" id="KW-0472">Membrane</keyword>
<name>A0ABV7ZM04_9CORY</name>
<organism evidence="2 3">
    <name type="scientific">Corynebacterium hansenii</name>
    <dbReference type="NCBI Taxonomy" id="394964"/>
    <lineage>
        <taxon>Bacteria</taxon>
        <taxon>Bacillati</taxon>
        <taxon>Actinomycetota</taxon>
        <taxon>Actinomycetes</taxon>
        <taxon>Mycobacteriales</taxon>
        <taxon>Corynebacteriaceae</taxon>
        <taxon>Corynebacterium</taxon>
    </lineage>
</organism>
<evidence type="ECO:0000313" key="3">
    <source>
        <dbReference type="Proteomes" id="UP001595751"/>
    </source>
</evidence>
<protein>
    <submittedName>
        <fullName evidence="2">Uncharacterized protein</fullName>
    </submittedName>
</protein>
<accession>A0ABV7ZM04</accession>
<dbReference type="RefSeq" id="WP_048743420.1">
    <property type="nucleotide sequence ID" value="NZ_CP047211.1"/>
</dbReference>
<feature type="transmembrane region" description="Helical" evidence="1">
    <location>
        <begin position="44"/>
        <end position="63"/>
    </location>
</feature>
<sequence>MTRKSFETALWLEKGGFIAAAAITVTCLVFALLCLFFLEPPESIAGTVVFALGSATPIVLGFLGNHGAVKRGDAKRSTEESRDA</sequence>
<evidence type="ECO:0000313" key="2">
    <source>
        <dbReference type="EMBL" id="MFC3849294.1"/>
    </source>
</evidence>
<keyword evidence="3" id="KW-1185">Reference proteome</keyword>
<comment type="caution">
    <text evidence="2">The sequence shown here is derived from an EMBL/GenBank/DDBJ whole genome shotgun (WGS) entry which is preliminary data.</text>
</comment>
<evidence type="ECO:0000256" key="1">
    <source>
        <dbReference type="SAM" id="Phobius"/>
    </source>
</evidence>
<feature type="transmembrane region" description="Helical" evidence="1">
    <location>
        <begin position="16"/>
        <end position="38"/>
    </location>
</feature>
<dbReference type="Proteomes" id="UP001595751">
    <property type="component" value="Unassembled WGS sequence"/>
</dbReference>
<reference evidence="3" key="1">
    <citation type="journal article" date="2019" name="Int. J. Syst. Evol. Microbiol.">
        <title>The Global Catalogue of Microorganisms (GCM) 10K type strain sequencing project: providing services to taxonomists for standard genome sequencing and annotation.</title>
        <authorList>
            <consortium name="The Broad Institute Genomics Platform"/>
            <consortium name="The Broad Institute Genome Sequencing Center for Infectious Disease"/>
            <person name="Wu L."/>
            <person name="Ma J."/>
        </authorList>
    </citation>
    <scope>NUCLEOTIDE SEQUENCE [LARGE SCALE GENOMIC DNA]</scope>
    <source>
        <strain evidence="3">CCUG 53252</strain>
    </source>
</reference>
<proteinExistence type="predicted"/>